<feature type="compositionally biased region" description="Polar residues" evidence="1">
    <location>
        <begin position="345"/>
        <end position="356"/>
    </location>
</feature>
<feature type="region of interest" description="Disordered" evidence="1">
    <location>
        <begin position="1056"/>
        <end position="1139"/>
    </location>
</feature>
<gene>
    <name evidence="2" type="primary">MHP1</name>
    <name evidence="2" type="ORF">LTR24_005219</name>
</gene>
<proteinExistence type="predicted"/>
<feature type="region of interest" description="Disordered" evidence="1">
    <location>
        <begin position="982"/>
        <end position="1007"/>
    </location>
</feature>
<dbReference type="Proteomes" id="UP001345013">
    <property type="component" value="Unassembled WGS sequence"/>
</dbReference>
<feature type="compositionally biased region" description="Polar residues" evidence="1">
    <location>
        <begin position="43"/>
        <end position="61"/>
    </location>
</feature>
<feature type="compositionally biased region" description="Basic and acidic residues" evidence="1">
    <location>
        <begin position="357"/>
        <end position="374"/>
    </location>
</feature>
<reference evidence="2 3" key="1">
    <citation type="submission" date="2023-08" db="EMBL/GenBank/DDBJ databases">
        <title>Black Yeasts Isolated from many extreme environments.</title>
        <authorList>
            <person name="Coleine C."/>
            <person name="Stajich J.E."/>
            <person name="Selbmann L."/>
        </authorList>
    </citation>
    <scope>NUCLEOTIDE SEQUENCE [LARGE SCALE GENOMIC DNA]</scope>
    <source>
        <strain evidence="2 3">CCFEE 5885</strain>
    </source>
</reference>
<keyword evidence="3" id="KW-1185">Reference proteome</keyword>
<feature type="region of interest" description="Disordered" evidence="1">
    <location>
        <begin position="293"/>
        <end position="456"/>
    </location>
</feature>
<comment type="caution">
    <text evidence="2">The sequence shown here is derived from an EMBL/GenBank/DDBJ whole genome shotgun (WGS) entry which is preliminary data.</text>
</comment>
<feature type="compositionally biased region" description="Low complexity" evidence="1">
    <location>
        <begin position="141"/>
        <end position="172"/>
    </location>
</feature>
<dbReference type="SUPFAM" id="SSF52047">
    <property type="entry name" value="RNI-like"/>
    <property type="match status" value="1"/>
</dbReference>
<evidence type="ECO:0000313" key="2">
    <source>
        <dbReference type="EMBL" id="KAK5092401.1"/>
    </source>
</evidence>
<feature type="compositionally biased region" description="Polar residues" evidence="1">
    <location>
        <begin position="88"/>
        <end position="111"/>
    </location>
</feature>
<dbReference type="InterPro" id="IPR032675">
    <property type="entry name" value="LRR_dom_sf"/>
</dbReference>
<evidence type="ECO:0000256" key="1">
    <source>
        <dbReference type="SAM" id="MobiDB-lite"/>
    </source>
</evidence>
<dbReference type="EMBL" id="JAVRRG010000058">
    <property type="protein sequence ID" value="KAK5092401.1"/>
    <property type="molecule type" value="Genomic_DNA"/>
</dbReference>
<evidence type="ECO:0000313" key="3">
    <source>
        <dbReference type="Proteomes" id="UP001345013"/>
    </source>
</evidence>
<protein>
    <submittedName>
        <fullName evidence="2">Microtubules assembly and stabilization protein</fullName>
    </submittedName>
</protein>
<name>A0ABR0K9H3_9EURO</name>
<feature type="compositionally biased region" description="Polar residues" evidence="1">
    <location>
        <begin position="185"/>
        <end position="195"/>
    </location>
</feature>
<feature type="region of interest" description="Disordered" evidence="1">
    <location>
        <begin position="33"/>
        <end position="211"/>
    </location>
</feature>
<feature type="compositionally biased region" description="Basic and acidic residues" evidence="1">
    <location>
        <begin position="122"/>
        <end position="139"/>
    </location>
</feature>
<feature type="compositionally biased region" description="Polar residues" evidence="1">
    <location>
        <begin position="1065"/>
        <end position="1081"/>
    </location>
</feature>
<sequence>MTSALAAPAGSELLADKAQGGLDVDWLIHKKDPHTSLKHTKSAPESSRSAPNNGTEVTSKLNAHAPYAPPTPAPEQDSIDPFAVPQKQPMSNGASQQQVPATNDPGQTPPISKQAAPPKPAPAEDNKHSRLSVKKEGRRPSWLSTLGSKLSSSGGDRSSRSNSTSSIKSGKSPQASPALEKSNPFEAQNTNQENVSAEEKPVHVGPRRPSVLVAAGTETRVDHHPGFLNALRRLSSGNTATLGKGAGTGTPLCARKTMNVDQHRQRTKIADFDQNKLRRVAFKVDVEIAGIAAQADEQQDEPSPASNGAAAPTSSGSKNAKMKERSEGAALKKSTTHEGKPEFNPVSNSEFQATAQEEQKKGDVEQKVEQEVQKADLQVQSKPDDPDQPTTTRKKEKKKRSEAERKERKEKKRRHAEANGLIPLELTVDEDSDSSNSQSPPVASTPKRRQPTTDPLRIYKRCCQLRETVALTTMKEQISKPSATLAEAPGTVASIDLSGAQMSLPDIQTLGDWLAVVPVRRLILDDCNLSDEAVRIVLSGLSGCKTQEQARANRKLPRNTSEQSGTEQMGVIEKLSLKNNSAISALGWRHVALFVHLCQSLRAIDLSGVPFPANASGDLSRTSTISTGLNSSQELPPRNSDLSQLFARALAERFGSRLEELILSGCNLSSYAVSEIIESVLKCRIKRLGLANNNLDTDALSHVVRYVSSGLCEGLDMGGNDLNGSGHLITQVLDENNPLFAMSLADCNLSVDDLRAILQHLSVLRNFKFIDLSRNPALFNGSKDVVSLLRRRLPQMRGLKRIHLSDVDMTPNQLISLAEIFPDCPALAHVSVLDNQKLVECMNSSQGEAQEEACAVFVSLMTAVRASNSLVAVEFEVPSQDSSEVIKALSSQVVAYSLRNLERTTLSDFGVQDQSMPEKLDKQAPEVLLHLVGHMEGYSENHDNDDPAPDEDYMIATTGIVKALGVFLGNKEASRMQSRNISPAASGNVTPIPGSVRSQGSKKPKDVSFELCESARKIRLRLRPAMVKEDRAGNMDAYRRLMALDQTLERTIQRFEDEYPESRPKQSPSMLSIDSTNSSYQEAPAGPLLSRLISPDDVPAAPQTEEPDPYSSLARTQSGTSLAARAQAQEEGHMHRFGQHMRREVLKPTGTDDILHGTSVDDAPEAAHLAALSQKLEGYTGAYIRDQVRQKGADELVNELGINLQELRVLEREDPEAFAMMKDSQLAAQINAGMRDRQGLQPTQRQSGVY</sequence>
<feature type="region of interest" description="Disordered" evidence="1">
    <location>
        <begin position="238"/>
        <end position="262"/>
    </location>
</feature>
<organism evidence="2 3">
    <name type="scientific">Lithohypha guttulata</name>
    <dbReference type="NCBI Taxonomy" id="1690604"/>
    <lineage>
        <taxon>Eukaryota</taxon>
        <taxon>Fungi</taxon>
        <taxon>Dikarya</taxon>
        <taxon>Ascomycota</taxon>
        <taxon>Pezizomycotina</taxon>
        <taxon>Eurotiomycetes</taxon>
        <taxon>Chaetothyriomycetidae</taxon>
        <taxon>Chaetothyriales</taxon>
        <taxon>Trichomeriaceae</taxon>
        <taxon>Lithohypha</taxon>
    </lineage>
</organism>
<dbReference type="Gene3D" id="3.80.10.10">
    <property type="entry name" value="Ribonuclease Inhibitor"/>
    <property type="match status" value="1"/>
</dbReference>
<accession>A0ABR0K9H3</accession>